<evidence type="ECO:0000256" key="2">
    <source>
        <dbReference type="ARBA" id="ARBA00022737"/>
    </source>
</evidence>
<feature type="domain" description="C2H2-type" evidence="7">
    <location>
        <begin position="46"/>
        <end position="75"/>
    </location>
</feature>
<feature type="domain" description="C2H2-type" evidence="7">
    <location>
        <begin position="76"/>
        <end position="105"/>
    </location>
</feature>
<feature type="region of interest" description="Disordered" evidence="6">
    <location>
        <begin position="362"/>
        <end position="409"/>
    </location>
</feature>
<gene>
    <name evidence="8" type="ORF">N656DRAFT_418028</name>
</gene>
<evidence type="ECO:0000256" key="5">
    <source>
        <dbReference type="PROSITE-ProRule" id="PRU00042"/>
    </source>
</evidence>
<dbReference type="Pfam" id="PF00096">
    <property type="entry name" value="zf-C2H2"/>
    <property type="match status" value="3"/>
</dbReference>
<dbReference type="InterPro" id="IPR036236">
    <property type="entry name" value="Znf_C2H2_sf"/>
</dbReference>
<dbReference type="GO" id="GO:0000978">
    <property type="term" value="F:RNA polymerase II cis-regulatory region sequence-specific DNA binding"/>
    <property type="evidence" value="ECO:0007669"/>
    <property type="project" value="UniProtKB-ARBA"/>
</dbReference>
<accession>A0AAN6QH81</accession>
<sequence>MDVLEIVDHHEPNRPFQCDWERCGKSFNRKSDLQRHYRIHTNERPFSCSHAGCGKSFIQRSALTVHTRTHTGEKPHQCQHNGCGKRFSDSSSLARHRRIHTGKRPYKCAHDGCSRSFCRKTTMVKHHKRSHQRGVHLSELEDSMSDSGADDSPSTPKSHATMSWPAPLLPMMAHPGHQLQRANSTGDFGQHMNGYNLQQQYSHRHSLSGGVAEYHGPHGQPPYQDQSQQPLLQRTASLPQHFFVTDQHNPTVATMSTNPHPPVQHGQYQQIPRQGVERLPLEIPYQNGSGLTGGLQSSPSSFSPLSGRSPSAQEGGFYTHTPPTQATAYTLHATSPVEQQQQQMVSFQSQLQPSQVAAAAAAAQLMAQPRTAEPLQHQQPPAHQAGPPQSSPPEAYQQAPHTQPPEQQQWYSGVYQPPAEVPTIGSLPAYGVGPYDLWAVKLDVDDPSMQMPSARIDAM</sequence>
<organism evidence="8 9">
    <name type="scientific">Canariomyces notabilis</name>
    <dbReference type="NCBI Taxonomy" id="2074819"/>
    <lineage>
        <taxon>Eukaryota</taxon>
        <taxon>Fungi</taxon>
        <taxon>Dikarya</taxon>
        <taxon>Ascomycota</taxon>
        <taxon>Pezizomycotina</taxon>
        <taxon>Sordariomycetes</taxon>
        <taxon>Sordariomycetidae</taxon>
        <taxon>Sordariales</taxon>
        <taxon>Chaetomiaceae</taxon>
        <taxon>Canariomyces</taxon>
    </lineage>
</organism>
<dbReference type="FunFam" id="3.30.160.60:FF:000125">
    <property type="entry name" value="Putative zinc finger protein 143"/>
    <property type="match status" value="2"/>
</dbReference>
<feature type="domain" description="C2H2-type" evidence="7">
    <location>
        <begin position="16"/>
        <end position="45"/>
    </location>
</feature>
<dbReference type="GO" id="GO:0005634">
    <property type="term" value="C:nucleus"/>
    <property type="evidence" value="ECO:0007669"/>
    <property type="project" value="UniProtKB-ARBA"/>
</dbReference>
<dbReference type="SUPFAM" id="SSF57667">
    <property type="entry name" value="beta-beta-alpha zinc fingers"/>
    <property type="match status" value="3"/>
</dbReference>
<dbReference type="PROSITE" id="PS00028">
    <property type="entry name" value="ZINC_FINGER_C2H2_1"/>
    <property type="match status" value="4"/>
</dbReference>
<keyword evidence="2" id="KW-0677">Repeat</keyword>
<dbReference type="AlphaFoldDB" id="A0AAN6QH81"/>
<proteinExistence type="predicted"/>
<dbReference type="EMBL" id="MU853361">
    <property type="protein sequence ID" value="KAK4108724.1"/>
    <property type="molecule type" value="Genomic_DNA"/>
</dbReference>
<feature type="region of interest" description="Disordered" evidence="6">
    <location>
        <begin position="203"/>
        <end position="226"/>
    </location>
</feature>
<dbReference type="GO" id="GO:0045944">
    <property type="term" value="P:positive regulation of transcription by RNA polymerase II"/>
    <property type="evidence" value="ECO:0007669"/>
    <property type="project" value="UniProtKB-ARBA"/>
</dbReference>
<keyword evidence="3 5" id="KW-0863">Zinc-finger</keyword>
<feature type="region of interest" description="Disordered" evidence="6">
    <location>
        <begin position="71"/>
        <end position="90"/>
    </location>
</feature>
<dbReference type="SMART" id="SM00355">
    <property type="entry name" value="ZnF_C2H2"/>
    <property type="match status" value="4"/>
</dbReference>
<feature type="compositionally biased region" description="Polar residues" evidence="6">
    <location>
        <begin position="152"/>
        <end position="161"/>
    </location>
</feature>
<dbReference type="PROSITE" id="PS50157">
    <property type="entry name" value="ZINC_FINGER_C2H2_2"/>
    <property type="match status" value="4"/>
</dbReference>
<feature type="compositionally biased region" description="Basic residues" evidence="6">
    <location>
        <begin position="125"/>
        <end position="134"/>
    </location>
</feature>
<evidence type="ECO:0000313" key="9">
    <source>
        <dbReference type="Proteomes" id="UP001302812"/>
    </source>
</evidence>
<evidence type="ECO:0000256" key="3">
    <source>
        <dbReference type="ARBA" id="ARBA00022771"/>
    </source>
</evidence>
<evidence type="ECO:0000256" key="6">
    <source>
        <dbReference type="SAM" id="MobiDB-lite"/>
    </source>
</evidence>
<keyword evidence="1" id="KW-0479">Metal-binding</keyword>
<feature type="region of interest" description="Disordered" evidence="6">
    <location>
        <begin position="125"/>
        <end position="172"/>
    </location>
</feature>
<evidence type="ECO:0000259" key="7">
    <source>
        <dbReference type="PROSITE" id="PS50157"/>
    </source>
</evidence>
<dbReference type="GO" id="GO:0000981">
    <property type="term" value="F:DNA-binding transcription factor activity, RNA polymerase II-specific"/>
    <property type="evidence" value="ECO:0007669"/>
    <property type="project" value="TreeGrafter"/>
</dbReference>
<reference evidence="8" key="2">
    <citation type="submission" date="2023-05" db="EMBL/GenBank/DDBJ databases">
        <authorList>
            <consortium name="Lawrence Berkeley National Laboratory"/>
            <person name="Steindorff A."/>
            <person name="Hensen N."/>
            <person name="Bonometti L."/>
            <person name="Westerberg I."/>
            <person name="Brannstrom I.O."/>
            <person name="Guillou S."/>
            <person name="Cros-Aarteil S."/>
            <person name="Calhoun S."/>
            <person name="Haridas S."/>
            <person name="Kuo A."/>
            <person name="Mondo S."/>
            <person name="Pangilinan J."/>
            <person name="Riley R."/>
            <person name="Labutti K."/>
            <person name="Andreopoulos B."/>
            <person name="Lipzen A."/>
            <person name="Chen C."/>
            <person name="Yanf M."/>
            <person name="Daum C."/>
            <person name="Ng V."/>
            <person name="Clum A."/>
            <person name="Ohm R."/>
            <person name="Martin F."/>
            <person name="Silar P."/>
            <person name="Natvig D."/>
            <person name="Lalanne C."/>
            <person name="Gautier V."/>
            <person name="Ament-Velasquez S.L."/>
            <person name="Kruys A."/>
            <person name="Hutchinson M.I."/>
            <person name="Powell A.J."/>
            <person name="Barry K."/>
            <person name="Miller A.N."/>
            <person name="Grigoriev I.V."/>
            <person name="Debuchy R."/>
            <person name="Gladieux P."/>
            <person name="Thoren M.H."/>
            <person name="Johannesson H."/>
        </authorList>
    </citation>
    <scope>NUCLEOTIDE SEQUENCE</scope>
    <source>
        <strain evidence="8">CBS 508.74</strain>
    </source>
</reference>
<dbReference type="RefSeq" id="XP_064666294.1">
    <property type="nucleotide sequence ID" value="XM_064809591.1"/>
</dbReference>
<comment type="caution">
    <text evidence="8">The sequence shown here is derived from an EMBL/GenBank/DDBJ whole genome shotgun (WGS) entry which is preliminary data.</text>
</comment>
<feature type="compositionally biased region" description="Low complexity" evidence="6">
    <location>
        <begin position="297"/>
        <end position="311"/>
    </location>
</feature>
<keyword evidence="4" id="KW-0862">Zinc</keyword>
<feature type="region of interest" description="Disordered" evidence="6">
    <location>
        <begin position="287"/>
        <end position="323"/>
    </location>
</feature>
<dbReference type="InterPro" id="IPR050329">
    <property type="entry name" value="GLI_C2H2-zinc-finger"/>
</dbReference>
<evidence type="ECO:0000313" key="8">
    <source>
        <dbReference type="EMBL" id="KAK4108724.1"/>
    </source>
</evidence>
<reference evidence="8" key="1">
    <citation type="journal article" date="2023" name="Mol. Phylogenet. Evol.">
        <title>Genome-scale phylogeny and comparative genomics of the fungal order Sordariales.</title>
        <authorList>
            <person name="Hensen N."/>
            <person name="Bonometti L."/>
            <person name="Westerberg I."/>
            <person name="Brannstrom I.O."/>
            <person name="Guillou S."/>
            <person name="Cros-Aarteil S."/>
            <person name="Calhoun S."/>
            <person name="Haridas S."/>
            <person name="Kuo A."/>
            <person name="Mondo S."/>
            <person name="Pangilinan J."/>
            <person name="Riley R."/>
            <person name="LaButti K."/>
            <person name="Andreopoulos B."/>
            <person name="Lipzen A."/>
            <person name="Chen C."/>
            <person name="Yan M."/>
            <person name="Daum C."/>
            <person name="Ng V."/>
            <person name="Clum A."/>
            <person name="Steindorff A."/>
            <person name="Ohm R.A."/>
            <person name="Martin F."/>
            <person name="Silar P."/>
            <person name="Natvig D.O."/>
            <person name="Lalanne C."/>
            <person name="Gautier V."/>
            <person name="Ament-Velasquez S.L."/>
            <person name="Kruys A."/>
            <person name="Hutchinson M.I."/>
            <person name="Powell A.J."/>
            <person name="Barry K."/>
            <person name="Miller A.N."/>
            <person name="Grigoriev I.V."/>
            <person name="Debuchy R."/>
            <person name="Gladieux P."/>
            <person name="Hiltunen Thoren M."/>
            <person name="Johannesson H."/>
        </authorList>
    </citation>
    <scope>NUCLEOTIDE SEQUENCE</scope>
    <source>
        <strain evidence="8">CBS 508.74</strain>
    </source>
</reference>
<evidence type="ECO:0000256" key="1">
    <source>
        <dbReference type="ARBA" id="ARBA00022723"/>
    </source>
</evidence>
<dbReference type="InterPro" id="IPR013087">
    <property type="entry name" value="Znf_C2H2_type"/>
</dbReference>
<dbReference type="GeneID" id="89933715"/>
<dbReference type="Gene3D" id="3.30.160.60">
    <property type="entry name" value="Classic Zinc Finger"/>
    <property type="match status" value="4"/>
</dbReference>
<dbReference type="Proteomes" id="UP001302812">
    <property type="component" value="Unassembled WGS sequence"/>
</dbReference>
<dbReference type="PANTHER" id="PTHR19818">
    <property type="entry name" value="ZINC FINGER PROTEIN ZIC AND GLI"/>
    <property type="match status" value="1"/>
</dbReference>
<evidence type="ECO:0000256" key="4">
    <source>
        <dbReference type="ARBA" id="ARBA00022833"/>
    </source>
</evidence>
<name>A0AAN6QH81_9PEZI</name>
<feature type="compositionally biased region" description="Polar residues" evidence="6">
    <location>
        <begin position="399"/>
        <end position="409"/>
    </location>
</feature>
<keyword evidence="9" id="KW-1185">Reference proteome</keyword>
<feature type="domain" description="C2H2-type" evidence="7">
    <location>
        <begin position="106"/>
        <end position="131"/>
    </location>
</feature>
<protein>
    <recommendedName>
        <fullName evidence="7">C2H2-type domain-containing protein</fullName>
    </recommendedName>
</protein>
<dbReference type="PANTHER" id="PTHR19818:SF159">
    <property type="entry name" value="C2H2-TYPE DOMAIN-CONTAINING PROTEIN"/>
    <property type="match status" value="1"/>
</dbReference>
<feature type="compositionally biased region" description="Low complexity" evidence="6">
    <location>
        <begin position="362"/>
        <end position="388"/>
    </location>
</feature>
<dbReference type="FunFam" id="3.30.160.60:FF:002343">
    <property type="entry name" value="Zinc finger protein 33A"/>
    <property type="match status" value="1"/>
</dbReference>
<dbReference type="GO" id="GO:0008270">
    <property type="term" value="F:zinc ion binding"/>
    <property type="evidence" value="ECO:0007669"/>
    <property type="project" value="UniProtKB-KW"/>
</dbReference>